<name>A0A2M6USL5_9HYPH</name>
<gene>
    <name evidence="1" type="ORF">CER18_04005</name>
</gene>
<comment type="caution">
    <text evidence="1">The sequence shown here is derived from an EMBL/GenBank/DDBJ whole genome shotgun (WGS) entry which is preliminary data.</text>
</comment>
<protein>
    <recommendedName>
        <fullName evidence="3">Plasmid replication protein RepL domain-containing protein</fullName>
    </recommendedName>
</protein>
<accession>A0A2M6USL5</accession>
<dbReference type="Proteomes" id="UP000229839">
    <property type="component" value="Unassembled WGS sequence"/>
</dbReference>
<dbReference type="EMBL" id="NJGE01000007">
    <property type="protein sequence ID" value="PIT69188.1"/>
    <property type="molecule type" value="Genomic_DNA"/>
</dbReference>
<evidence type="ECO:0000313" key="2">
    <source>
        <dbReference type="Proteomes" id="UP000229839"/>
    </source>
</evidence>
<evidence type="ECO:0008006" key="3">
    <source>
        <dbReference type="Google" id="ProtNLM"/>
    </source>
</evidence>
<evidence type="ECO:0000313" key="1">
    <source>
        <dbReference type="EMBL" id="PIT69188.1"/>
    </source>
</evidence>
<dbReference type="OrthoDB" id="7924799at2"/>
<reference evidence="1 2" key="1">
    <citation type="submission" date="2017-06" db="EMBL/GenBank/DDBJ databases">
        <title>Draft genome of Bartonella tribocorum strain L103, isolated from a rodent in Laos.</title>
        <authorList>
            <person name="Hadjadj L."/>
            <person name="Jiyipong T."/>
            <person name="Morand S."/>
            <person name="Diene S.M."/>
            <person name="Rolain J.-M."/>
        </authorList>
    </citation>
    <scope>NUCLEOTIDE SEQUENCE [LARGE SCALE GENOMIC DNA]</scope>
    <source>
        <strain evidence="1 2">L103</strain>
    </source>
</reference>
<dbReference type="AlphaFoldDB" id="A0A2M6USL5"/>
<dbReference type="RefSeq" id="WP_100128805.1">
    <property type="nucleotide sequence ID" value="NZ_CADDYI010000004.1"/>
</dbReference>
<proteinExistence type="predicted"/>
<sequence length="194" mass="22603">MTIHTLAKQRKQTIRCVKNPFERQKPFGDAHPAIKRESILREKSPYSTDEKTIPTIQEDLECRQFTKQHVSQIGLFYKLGSSGIKAFEILAWIFKNKTICKDPIPLDVFVLRDFLNQKKYAPPKHALQKHTSSLSSSTFSRGLAELEEAKIIAKHIRKGWYFINPNFVFIGEHVIFPRHVNRREKYNKNVVSHS</sequence>
<organism evidence="1 2">
    <name type="scientific">Bartonella tribocorum</name>
    <dbReference type="NCBI Taxonomy" id="85701"/>
    <lineage>
        <taxon>Bacteria</taxon>
        <taxon>Pseudomonadati</taxon>
        <taxon>Pseudomonadota</taxon>
        <taxon>Alphaproteobacteria</taxon>
        <taxon>Hyphomicrobiales</taxon>
        <taxon>Bartonellaceae</taxon>
        <taxon>Bartonella</taxon>
    </lineage>
</organism>